<dbReference type="AlphaFoldDB" id="A0A835LQZ3"/>
<dbReference type="InterPro" id="IPR044232">
    <property type="entry name" value="PUX1"/>
</dbReference>
<dbReference type="SUPFAM" id="SSF54236">
    <property type="entry name" value="Ubiquitin-like"/>
    <property type="match status" value="1"/>
</dbReference>
<feature type="compositionally biased region" description="Basic and acidic residues" evidence="1">
    <location>
        <begin position="149"/>
        <end position="158"/>
    </location>
</feature>
<dbReference type="Gene3D" id="3.10.20.90">
    <property type="entry name" value="Phosphatidylinositol 3-kinase Catalytic Subunit, Chain A, domain 1"/>
    <property type="match status" value="1"/>
</dbReference>
<comment type="caution">
    <text evidence="3">The sequence shown here is derived from an EMBL/GenBank/DDBJ whole genome shotgun (WGS) entry which is preliminary data.</text>
</comment>
<dbReference type="Pfam" id="PF00789">
    <property type="entry name" value="UBX"/>
    <property type="match status" value="1"/>
</dbReference>
<dbReference type="PROSITE" id="PS50033">
    <property type="entry name" value="UBX"/>
    <property type="match status" value="1"/>
</dbReference>
<dbReference type="InterPro" id="IPR029071">
    <property type="entry name" value="Ubiquitin-like_domsf"/>
</dbReference>
<dbReference type="GO" id="GO:0032984">
    <property type="term" value="P:protein-containing complex disassembly"/>
    <property type="evidence" value="ECO:0007669"/>
    <property type="project" value="InterPro"/>
</dbReference>
<dbReference type="Proteomes" id="UP000631114">
    <property type="component" value="Unassembled WGS sequence"/>
</dbReference>
<proteinExistence type="predicted"/>
<keyword evidence="4" id="KW-1185">Reference proteome</keyword>
<name>A0A835LQZ3_9MAGN</name>
<dbReference type="PANTHER" id="PTHR47557">
    <property type="entry name" value="PLANT UBX DOMAIN-CONTAINING PROTEIN 1"/>
    <property type="match status" value="1"/>
</dbReference>
<dbReference type="OrthoDB" id="440781at2759"/>
<evidence type="ECO:0000313" key="3">
    <source>
        <dbReference type="EMBL" id="KAF9600264.1"/>
    </source>
</evidence>
<protein>
    <recommendedName>
        <fullName evidence="2">UBX domain-containing protein</fullName>
    </recommendedName>
</protein>
<evidence type="ECO:0000259" key="2">
    <source>
        <dbReference type="PROSITE" id="PS50033"/>
    </source>
</evidence>
<dbReference type="CDD" id="cd16118">
    <property type="entry name" value="UBX2_UBXN9"/>
    <property type="match status" value="1"/>
</dbReference>
<dbReference type="PANTHER" id="PTHR47557:SF2">
    <property type="entry name" value="PLANT UBX DOMAIN-CONTAINING PROTEIN 1"/>
    <property type="match status" value="1"/>
</dbReference>
<dbReference type="GO" id="GO:0051117">
    <property type="term" value="F:ATPase binding"/>
    <property type="evidence" value="ECO:0007669"/>
    <property type="project" value="InterPro"/>
</dbReference>
<gene>
    <name evidence="3" type="ORF">IFM89_005850</name>
</gene>
<evidence type="ECO:0000256" key="1">
    <source>
        <dbReference type="SAM" id="MobiDB-lite"/>
    </source>
</evidence>
<organism evidence="3 4">
    <name type="scientific">Coptis chinensis</name>
    <dbReference type="NCBI Taxonomy" id="261450"/>
    <lineage>
        <taxon>Eukaryota</taxon>
        <taxon>Viridiplantae</taxon>
        <taxon>Streptophyta</taxon>
        <taxon>Embryophyta</taxon>
        <taxon>Tracheophyta</taxon>
        <taxon>Spermatophyta</taxon>
        <taxon>Magnoliopsida</taxon>
        <taxon>Ranunculales</taxon>
        <taxon>Ranunculaceae</taxon>
        <taxon>Coptidoideae</taxon>
        <taxon>Coptis</taxon>
    </lineage>
</organism>
<reference evidence="3 4" key="1">
    <citation type="submission" date="2020-10" db="EMBL/GenBank/DDBJ databases">
        <title>The Coptis chinensis genome and diversification of protoberbering-type alkaloids.</title>
        <authorList>
            <person name="Wang B."/>
            <person name="Shu S."/>
            <person name="Song C."/>
            <person name="Liu Y."/>
        </authorList>
    </citation>
    <scope>NUCLEOTIDE SEQUENCE [LARGE SCALE GENOMIC DNA]</scope>
    <source>
        <strain evidence="3">HL-2020</strain>
        <tissue evidence="3">Leaf</tissue>
    </source>
</reference>
<accession>A0A835LQZ3</accession>
<dbReference type="InterPro" id="IPR001012">
    <property type="entry name" value="UBX_dom"/>
</dbReference>
<sequence>MRIEVCREKKRRVMSSMEAHIAKAIIRVRFPDNYTLQVKFHPSETLQSLIDVLAKVIARPDLPFYIYTTPPKKQIKDMSQDFFSAGFIPGAIVYFSYDLPKGDDNAVANSGPFLRDEIQSLNGLDLVSEPEPLPSLPEPAVLGPSLTVKEPKSAEKKPAMPKWFKR</sequence>
<dbReference type="EMBL" id="JADFTS010000006">
    <property type="protein sequence ID" value="KAF9600264.1"/>
    <property type="molecule type" value="Genomic_DNA"/>
</dbReference>
<evidence type="ECO:0000313" key="4">
    <source>
        <dbReference type="Proteomes" id="UP000631114"/>
    </source>
</evidence>
<feature type="domain" description="UBX" evidence="2">
    <location>
        <begin position="26"/>
        <end position="95"/>
    </location>
</feature>
<feature type="region of interest" description="Disordered" evidence="1">
    <location>
        <begin position="129"/>
        <end position="166"/>
    </location>
</feature>